<evidence type="ECO:0000313" key="2">
    <source>
        <dbReference type="EMBL" id="CAG8356260.1"/>
    </source>
</evidence>
<reference evidence="2" key="1">
    <citation type="submission" date="2021-07" db="EMBL/GenBank/DDBJ databases">
        <authorList>
            <person name="Branca A.L. A."/>
        </authorList>
    </citation>
    <scope>NUCLEOTIDE SEQUENCE</scope>
</reference>
<feature type="region of interest" description="Disordered" evidence="1">
    <location>
        <begin position="227"/>
        <end position="265"/>
    </location>
</feature>
<evidence type="ECO:0000313" key="3">
    <source>
        <dbReference type="Proteomes" id="UP001152592"/>
    </source>
</evidence>
<feature type="compositionally biased region" description="Acidic residues" evidence="1">
    <location>
        <begin position="345"/>
        <end position="355"/>
    </location>
</feature>
<feature type="compositionally biased region" description="Basic residues" evidence="1">
    <location>
        <begin position="374"/>
        <end position="385"/>
    </location>
</feature>
<dbReference type="Proteomes" id="UP001152592">
    <property type="component" value="Unassembled WGS sequence"/>
</dbReference>
<dbReference type="OrthoDB" id="416786at2759"/>
<protein>
    <submittedName>
        <fullName evidence="2">Uncharacterized protein</fullName>
    </submittedName>
</protein>
<dbReference type="EMBL" id="CAJVPD010000144">
    <property type="protein sequence ID" value="CAG8356260.1"/>
    <property type="molecule type" value="Genomic_DNA"/>
</dbReference>
<proteinExistence type="predicted"/>
<feature type="region of interest" description="Disordered" evidence="1">
    <location>
        <begin position="340"/>
        <end position="390"/>
    </location>
</feature>
<sequence>MFLYRLLYPEPPPMEIVETMEEVRKRTPVPLAFELVRQSEIFLEESLYPQAFSLLLDVLASGNIASETGTVASTPVVIPQPQHLAIAATMLVHPYTTTRAKLDAEKEAPNIALRLLRLTNALVGPTAAQFHTAFAFTHFETTRHGTRRGGSPALKEAMSEDKKKAWQTSFGGGRLVWNEAEDFWHAVGWAFNCSVLHPALWKHWHLWLQFMCQVLEDDWTEREQQYAEAQEKETLQNSDGEALNVEPPEQETHKGKGGRPRKVDEVKPKDGLEVFRESLLYQYVASNDIYGRDRRIMRAIFADGKPNSAEFRAVFEDEIKVHKPKKKRSSLKKRAGVDLNKGEYGDYENDSEDEYTNPKDSRASPSAPPAQNRLLRRPKRTRRTRNAIDRATDSELDAYYKTADHENGIASLGGYNSLVLRQRLLVLLSRLSIKLPKDFMSTEDACHMFKENIRDLPLPVFQHMVTPSKIQGLELGAHSYLCEHLSYSMHESSAPPSNDDFLTQLKLERCFLPYMAASPSAANNAKISILLEAMMTLLHYGKMLSATPELKEAVRNGIERRQSACCGDSNAAALAYLRESSLRIKFMVDFVLP</sequence>
<evidence type="ECO:0000256" key="1">
    <source>
        <dbReference type="SAM" id="MobiDB-lite"/>
    </source>
</evidence>
<dbReference type="AlphaFoldDB" id="A0A9W4ITA2"/>
<organism evidence="2 3">
    <name type="scientific">Penicillium salamii</name>
    <dbReference type="NCBI Taxonomy" id="1612424"/>
    <lineage>
        <taxon>Eukaryota</taxon>
        <taxon>Fungi</taxon>
        <taxon>Dikarya</taxon>
        <taxon>Ascomycota</taxon>
        <taxon>Pezizomycotina</taxon>
        <taxon>Eurotiomycetes</taxon>
        <taxon>Eurotiomycetidae</taxon>
        <taxon>Eurotiales</taxon>
        <taxon>Aspergillaceae</taxon>
        <taxon>Penicillium</taxon>
    </lineage>
</organism>
<gene>
    <name evidence="2" type="ORF">PSALAMII_LOCUS3302</name>
</gene>
<comment type="caution">
    <text evidence="2">The sequence shown here is derived from an EMBL/GenBank/DDBJ whole genome shotgun (WGS) entry which is preliminary data.</text>
</comment>
<accession>A0A9W4ITA2</accession>
<name>A0A9W4ITA2_9EURO</name>